<dbReference type="Proteomes" id="UP001215280">
    <property type="component" value="Unassembled WGS sequence"/>
</dbReference>
<proteinExistence type="predicted"/>
<dbReference type="PANTHER" id="PTHR15599">
    <property type="entry name" value="RTDR1"/>
    <property type="match status" value="1"/>
</dbReference>
<dbReference type="SMART" id="SM00185">
    <property type="entry name" value="ARM"/>
    <property type="match status" value="9"/>
</dbReference>
<protein>
    <submittedName>
        <fullName evidence="1">Armadillo-type protein</fullName>
    </submittedName>
</protein>
<organism evidence="1 2">
    <name type="scientific">Mycena maculata</name>
    <dbReference type="NCBI Taxonomy" id="230809"/>
    <lineage>
        <taxon>Eukaryota</taxon>
        <taxon>Fungi</taxon>
        <taxon>Dikarya</taxon>
        <taxon>Basidiomycota</taxon>
        <taxon>Agaricomycotina</taxon>
        <taxon>Agaricomycetes</taxon>
        <taxon>Agaricomycetidae</taxon>
        <taxon>Agaricales</taxon>
        <taxon>Marasmiineae</taxon>
        <taxon>Mycenaceae</taxon>
        <taxon>Mycena</taxon>
    </lineage>
</organism>
<gene>
    <name evidence="1" type="ORF">DFH07DRAFT_954663</name>
</gene>
<sequence length="691" mass="74857">MFPNPGAIQVLSRVTGDPHGATVAVDANLMDHVLELLKSPCVEIRTSSCRLMGNLALRECTIPALLAIPDALFSSILREISKYGLIYPASTVDQWSIDVQSELDARAVNYLEELLKSLRTEIKRWLWVVLSRLAQKRAIVPIVFGVTGCVWLISLLCAKDTDVISGAICALSQVDCWPEGTQTVFDSQAVDHIAELIRSPGIRARKWSLSLLEYLPSQDTILGVTACEQLVSLLRDEDVDITAGAIEALINIALLSNGAQAVVAANVLGEIAEVLKSPNKEVRIAACKLVGRLADHDSIALAVFEAGSCISLVALLGDEYADIIQSAIDALVHISSRSDGALAAVAANVLEYIADLLVSSSRQVRRSVYILVGTLAKHQSTVSSVLALVSCVRLVSLLHDDDTYVIESAIYAVVAANVLRHIAEVLQSPNKEVRIGACKLVGRLARYHSTAPAVFEVAPCARLVSFLRDEDVYVIETATNVLYHIALWSDGAREAVVANVLEYLAELLESLRKEVRICACKLAGRLSYHDSTALAFCEVAPCVQIVTLLRDEDPAVIEKAICTLSRISRWAEGAKAVVDTKVLDQLAELLESPNIEVLRWTSALLATLASHECTVLATLQSTLLLPPKSRRFVSMLRDEDLVTHASGIIGLVEVSEWPHGLADPGVMEAVQQLGQQVMSRFRVKYASSSAV</sequence>
<dbReference type="Pfam" id="PF10508">
    <property type="entry name" value="Proteasom_PSMB"/>
    <property type="match status" value="1"/>
</dbReference>
<dbReference type="AlphaFoldDB" id="A0AAD7JPV0"/>
<evidence type="ECO:0000313" key="1">
    <source>
        <dbReference type="EMBL" id="KAJ7768091.1"/>
    </source>
</evidence>
<dbReference type="Gene3D" id="1.25.10.10">
    <property type="entry name" value="Leucine-rich Repeat Variant"/>
    <property type="match status" value="3"/>
</dbReference>
<comment type="caution">
    <text evidence="1">The sequence shown here is derived from an EMBL/GenBank/DDBJ whole genome shotgun (WGS) entry which is preliminary data.</text>
</comment>
<accession>A0AAD7JPV0</accession>
<dbReference type="InterPro" id="IPR019538">
    <property type="entry name" value="PSMD5"/>
</dbReference>
<evidence type="ECO:0000313" key="2">
    <source>
        <dbReference type="Proteomes" id="UP001215280"/>
    </source>
</evidence>
<dbReference type="InterPro" id="IPR011989">
    <property type="entry name" value="ARM-like"/>
</dbReference>
<dbReference type="InterPro" id="IPR042856">
    <property type="entry name" value="RSP14"/>
</dbReference>
<dbReference type="InterPro" id="IPR016024">
    <property type="entry name" value="ARM-type_fold"/>
</dbReference>
<name>A0AAD7JPV0_9AGAR</name>
<dbReference type="PANTHER" id="PTHR15599:SF1">
    <property type="entry name" value="RADIAL SPOKE HEAD 14 HOMOLOG"/>
    <property type="match status" value="1"/>
</dbReference>
<keyword evidence="2" id="KW-1185">Reference proteome</keyword>
<dbReference type="EMBL" id="JARJLG010000028">
    <property type="protein sequence ID" value="KAJ7768091.1"/>
    <property type="molecule type" value="Genomic_DNA"/>
</dbReference>
<reference evidence="1" key="1">
    <citation type="submission" date="2023-03" db="EMBL/GenBank/DDBJ databases">
        <title>Massive genome expansion in bonnet fungi (Mycena s.s.) driven by repeated elements and novel gene families across ecological guilds.</title>
        <authorList>
            <consortium name="Lawrence Berkeley National Laboratory"/>
            <person name="Harder C.B."/>
            <person name="Miyauchi S."/>
            <person name="Viragh M."/>
            <person name="Kuo A."/>
            <person name="Thoen E."/>
            <person name="Andreopoulos B."/>
            <person name="Lu D."/>
            <person name="Skrede I."/>
            <person name="Drula E."/>
            <person name="Henrissat B."/>
            <person name="Morin E."/>
            <person name="Kohler A."/>
            <person name="Barry K."/>
            <person name="LaButti K."/>
            <person name="Morin E."/>
            <person name="Salamov A."/>
            <person name="Lipzen A."/>
            <person name="Mereny Z."/>
            <person name="Hegedus B."/>
            <person name="Baldrian P."/>
            <person name="Stursova M."/>
            <person name="Weitz H."/>
            <person name="Taylor A."/>
            <person name="Grigoriev I.V."/>
            <person name="Nagy L.G."/>
            <person name="Martin F."/>
            <person name="Kauserud H."/>
        </authorList>
    </citation>
    <scope>NUCLEOTIDE SEQUENCE</scope>
    <source>
        <strain evidence="1">CBHHK188m</strain>
    </source>
</reference>
<dbReference type="SUPFAM" id="SSF48371">
    <property type="entry name" value="ARM repeat"/>
    <property type="match status" value="2"/>
</dbReference>
<dbReference type="GO" id="GO:0043248">
    <property type="term" value="P:proteasome assembly"/>
    <property type="evidence" value="ECO:0007669"/>
    <property type="project" value="InterPro"/>
</dbReference>
<dbReference type="InterPro" id="IPR000225">
    <property type="entry name" value="Armadillo"/>
</dbReference>